<accession>A0A506PHA1</accession>
<dbReference type="Proteomes" id="UP000317332">
    <property type="component" value="Unassembled WGS sequence"/>
</dbReference>
<feature type="domain" description="Pyrroline-5-carboxylate reductase dimerisation" evidence="8">
    <location>
        <begin position="160"/>
        <end position="264"/>
    </location>
</feature>
<dbReference type="AlphaFoldDB" id="A0A506PHA1"/>
<dbReference type="Gene3D" id="3.40.50.720">
    <property type="entry name" value="NAD(P)-binding Rossmann-like Domain"/>
    <property type="match status" value="1"/>
</dbReference>
<evidence type="ECO:0000256" key="4">
    <source>
        <dbReference type="HAMAP-Rule" id="MF_01925"/>
    </source>
</evidence>
<comment type="similarity">
    <text evidence="1 4">Belongs to the pyrroline-5-carboxylate reductase family.</text>
</comment>
<dbReference type="PANTHER" id="PTHR11645:SF0">
    <property type="entry name" value="PYRROLINE-5-CARBOXYLATE REDUCTASE 3"/>
    <property type="match status" value="1"/>
</dbReference>
<dbReference type="PIRSF" id="PIRSF000193">
    <property type="entry name" value="Pyrrol-5-carb_rd"/>
    <property type="match status" value="1"/>
</dbReference>
<evidence type="ECO:0000313" key="10">
    <source>
        <dbReference type="Proteomes" id="UP000317332"/>
    </source>
</evidence>
<dbReference type="InterPro" id="IPR000304">
    <property type="entry name" value="Pyrroline-COOH_reductase"/>
</dbReference>
<evidence type="ECO:0000313" key="9">
    <source>
        <dbReference type="EMBL" id="TPV33213.1"/>
    </source>
</evidence>
<keyword evidence="4" id="KW-0963">Cytoplasm</keyword>
<comment type="caution">
    <text evidence="9">The sequence shown here is derived from an EMBL/GenBank/DDBJ whole genome shotgun (WGS) entry which is preliminary data.</text>
</comment>
<dbReference type="OrthoDB" id="9805754at2"/>
<organism evidence="9 10">
    <name type="scientific">Paucihalobacter ruber</name>
    <dbReference type="NCBI Taxonomy" id="2567861"/>
    <lineage>
        <taxon>Bacteria</taxon>
        <taxon>Pseudomonadati</taxon>
        <taxon>Bacteroidota</taxon>
        <taxon>Flavobacteriia</taxon>
        <taxon>Flavobacteriales</taxon>
        <taxon>Flavobacteriaceae</taxon>
        <taxon>Paucihalobacter</taxon>
    </lineage>
</organism>
<dbReference type="InterPro" id="IPR028939">
    <property type="entry name" value="P5C_Rdtase_cat_N"/>
</dbReference>
<keyword evidence="4" id="KW-0028">Amino-acid biosynthesis</keyword>
<dbReference type="InterPro" id="IPR029036">
    <property type="entry name" value="P5CR_dimer"/>
</dbReference>
<evidence type="ECO:0000259" key="8">
    <source>
        <dbReference type="Pfam" id="PF14748"/>
    </source>
</evidence>
<dbReference type="EMBL" id="VHIQ01000004">
    <property type="protein sequence ID" value="TPV33213.1"/>
    <property type="molecule type" value="Genomic_DNA"/>
</dbReference>
<gene>
    <name evidence="4" type="primary">proC</name>
    <name evidence="9" type="ORF">FJ651_08950</name>
</gene>
<dbReference type="HAMAP" id="MF_01925">
    <property type="entry name" value="P5C_reductase"/>
    <property type="match status" value="1"/>
</dbReference>
<proteinExistence type="inferred from homology"/>
<protein>
    <recommendedName>
        <fullName evidence="4 5">Pyrroline-5-carboxylate reductase</fullName>
        <shortName evidence="4">P5C reductase</shortName>
        <shortName evidence="4">P5CR</shortName>
        <ecNumber evidence="4 5">1.5.1.2</ecNumber>
    </recommendedName>
    <alternativeName>
        <fullName evidence="4">PCA reductase</fullName>
    </alternativeName>
</protein>
<dbReference type="PANTHER" id="PTHR11645">
    <property type="entry name" value="PYRROLINE-5-CARBOXYLATE REDUCTASE"/>
    <property type="match status" value="1"/>
</dbReference>
<evidence type="ECO:0000256" key="1">
    <source>
        <dbReference type="ARBA" id="ARBA00005525"/>
    </source>
</evidence>
<dbReference type="Pfam" id="PF14748">
    <property type="entry name" value="P5CR_dimer"/>
    <property type="match status" value="1"/>
</dbReference>
<dbReference type="FunFam" id="1.10.3730.10:FF:000001">
    <property type="entry name" value="Pyrroline-5-carboxylate reductase"/>
    <property type="match status" value="1"/>
</dbReference>
<comment type="subcellular location">
    <subcellularLocation>
        <location evidence="4">Cytoplasm</location>
    </subcellularLocation>
</comment>
<dbReference type="InterPro" id="IPR036291">
    <property type="entry name" value="NAD(P)-bd_dom_sf"/>
</dbReference>
<evidence type="ECO:0000256" key="5">
    <source>
        <dbReference type="NCBIfam" id="TIGR00112"/>
    </source>
</evidence>
<dbReference type="SUPFAM" id="SSF51735">
    <property type="entry name" value="NAD(P)-binding Rossmann-fold domains"/>
    <property type="match status" value="1"/>
</dbReference>
<comment type="catalytic activity">
    <reaction evidence="4">
        <text>L-proline + NAD(+) = (S)-1-pyrroline-5-carboxylate + NADH + 2 H(+)</text>
        <dbReference type="Rhea" id="RHEA:14105"/>
        <dbReference type="ChEBI" id="CHEBI:15378"/>
        <dbReference type="ChEBI" id="CHEBI:17388"/>
        <dbReference type="ChEBI" id="CHEBI:57540"/>
        <dbReference type="ChEBI" id="CHEBI:57945"/>
        <dbReference type="ChEBI" id="CHEBI:60039"/>
        <dbReference type="EC" id="1.5.1.2"/>
    </reaction>
</comment>
<name>A0A506PHA1_9FLAO</name>
<evidence type="ECO:0000256" key="6">
    <source>
        <dbReference type="PIRSR" id="PIRSR000193-1"/>
    </source>
</evidence>
<reference evidence="9 10" key="1">
    <citation type="submission" date="2019-06" db="EMBL/GenBank/DDBJ databases">
        <title>Flavobacteriaceae Paucihalobacterium erythroidium CWB-1, complete genome.</title>
        <authorList>
            <person name="Wu S."/>
        </authorList>
    </citation>
    <scope>NUCLEOTIDE SEQUENCE [LARGE SCALE GENOMIC DNA]</scope>
    <source>
        <strain evidence="9 10">CWB-1</strain>
    </source>
</reference>
<dbReference type="UniPathway" id="UPA00098">
    <property type="reaction ID" value="UER00361"/>
</dbReference>
<comment type="pathway">
    <text evidence="4">Amino-acid biosynthesis; L-proline biosynthesis; L-proline from L-glutamate 5-semialdehyde: step 1/1.</text>
</comment>
<sequence length="266" mass="29140">MNILIIGGGNMGLTYAKAFINSHVVTPEHLMILEKDNPDKINELKQLKIAEIITDYKAIKKAELIILAVKPQDVPKLFAEIVGHIEADQVVLSIMAGITIKTIKDNLKVDKIIRAMPNLPAQIGHGMTAFTCTDAISRLEEQWVQNLLQTTGKTLNVANETLIDAVTAISGSGPAYIYYFMDAMIQSAIDMGIKPVEAEMLVKQTFSGALHLYRQSSHNCQEWIQKVASKGGTTEAAVKHFNEKNLNNIIVGGANAAFKRAQELGK</sequence>
<evidence type="ECO:0000259" key="7">
    <source>
        <dbReference type="Pfam" id="PF03807"/>
    </source>
</evidence>
<evidence type="ECO:0000256" key="2">
    <source>
        <dbReference type="ARBA" id="ARBA00022857"/>
    </source>
</evidence>
<dbReference type="GO" id="GO:0004735">
    <property type="term" value="F:pyrroline-5-carboxylate reductase activity"/>
    <property type="evidence" value="ECO:0007669"/>
    <property type="project" value="UniProtKB-UniRule"/>
</dbReference>
<keyword evidence="3 4" id="KW-0560">Oxidoreductase</keyword>
<feature type="binding site" evidence="6">
    <location>
        <begin position="68"/>
        <end position="71"/>
    </location>
    <ligand>
        <name>NADP(+)</name>
        <dbReference type="ChEBI" id="CHEBI:58349"/>
    </ligand>
</feature>
<dbReference type="Gene3D" id="1.10.3730.10">
    <property type="entry name" value="ProC C-terminal domain-like"/>
    <property type="match status" value="1"/>
</dbReference>
<dbReference type="InterPro" id="IPR008927">
    <property type="entry name" value="6-PGluconate_DH-like_C_sf"/>
</dbReference>
<dbReference type="GO" id="GO:0005737">
    <property type="term" value="C:cytoplasm"/>
    <property type="evidence" value="ECO:0007669"/>
    <property type="project" value="UniProtKB-SubCell"/>
</dbReference>
<keyword evidence="10" id="KW-1185">Reference proteome</keyword>
<keyword evidence="4" id="KW-0641">Proline biosynthesis</keyword>
<dbReference type="EC" id="1.5.1.2" evidence="4 5"/>
<keyword evidence="2 4" id="KW-0521">NADP</keyword>
<dbReference type="NCBIfam" id="TIGR00112">
    <property type="entry name" value="proC"/>
    <property type="match status" value="1"/>
</dbReference>
<feature type="domain" description="Pyrroline-5-carboxylate reductase catalytic N-terminal" evidence="7">
    <location>
        <begin position="3"/>
        <end position="97"/>
    </location>
</feature>
<comment type="catalytic activity">
    <reaction evidence="4">
        <text>L-proline + NADP(+) = (S)-1-pyrroline-5-carboxylate + NADPH + 2 H(+)</text>
        <dbReference type="Rhea" id="RHEA:14109"/>
        <dbReference type="ChEBI" id="CHEBI:15378"/>
        <dbReference type="ChEBI" id="CHEBI:17388"/>
        <dbReference type="ChEBI" id="CHEBI:57783"/>
        <dbReference type="ChEBI" id="CHEBI:58349"/>
        <dbReference type="ChEBI" id="CHEBI:60039"/>
        <dbReference type="EC" id="1.5.1.2"/>
    </reaction>
</comment>
<evidence type="ECO:0000256" key="3">
    <source>
        <dbReference type="ARBA" id="ARBA00023002"/>
    </source>
</evidence>
<dbReference type="SUPFAM" id="SSF48179">
    <property type="entry name" value="6-phosphogluconate dehydrogenase C-terminal domain-like"/>
    <property type="match status" value="1"/>
</dbReference>
<dbReference type="Pfam" id="PF03807">
    <property type="entry name" value="F420_oxidored"/>
    <property type="match status" value="1"/>
</dbReference>
<dbReference type="RefSeq" id="WP_140990175.1">
    <property type="nucleotide sequence ID" value="NZ_VHIQ01000004.1"/>
</dbReference>
<dbReference type="GO" id="GO:0055129">
    <property type="term" value="P:L-proline biosynthetic process"/>
    <property type="evidence" value="ECO:0007669"/>
    <property type="project" value="UniProtKB-UniRule"/>
</dbReference>
<feature type="binding site" evidence="6">
    <location>
        <begin position="6"/>
        <end position="11"/>
    </location>
    <ligand>
        <name>NADP(+)</name>
        <dbReference type="ChEBI" id="CHEBI:58349"/>
    </ligand>
</feature>
<comment type="function">
    <text evidence="4">Catalyzes the reduction of 1-pyrroline-5-carboxylate (PCA) to L-proline.</text>
</comment>